<feature type="transmembrane region" description="Helical" evidence="6">
    <location>
        <begin position="399"/>
        <end position="418"/>
    </location>
</feature>
<evidence type="ECO:0000256" key="1">
    <source>
        <dbReference type="ARBA" id="ARBA00004141"/>
    </source>
</evidence>
<keyword evidence="3 6" id="KW-0812">Transmembrane</keyword>
<feature type="transmembrane region" description="Helical" evidence="6">
    <location>
        <begin position="156"/>
        <end position="176"/>
    </location>
</feature>
<keyword evidence="5 6" id="KW-0472">Membrane</keyword>
<comment type="caution">
    <text evidence="7">The sequence shown here is derived from an EMBL/GenBank/DDBJ whole genome shotgun (WGS) entry which is preliminary data.</text>
</comment>
<reference evidence="7" key="1">
    <citation type="journal article" date="2022" name="IScience">
        <title>Evolution of zygomycete secretomes and the origins of terrestrial fungal ecologies.</title>
        <authorList>
            <person name="Chang Y."/>
            <person name="Wang Y."/>
            <person name="Mondo S."/>
            <person name="Ahrendt S."/>
            <person name="Andreopoulos W."/>
            <person name="Barry K."/>
            <person name="Beard J."/>
            <person name="Benny G.L."/>
            <person name="Blankenship S."/>
            <person name="Bonito G."/>
            <person name="Cuomo C."/>
            <person name="Desiro A."/>
            <person name="Gervers K.A."/>
            <person name="Hundley H."/>
            <person name="Kuo A."/>
            <person name="LaButti K."/>
            <person name="Lang B.F."/>
            <person name="Lipzen A."/>
            <person name="O'Donnell K."/>
            <person name="Pangilinan J."/>
            <person name="Reynolds N."/>
            <person name="Sandor L."/>
            <person name="Smith M.E."/>
            <person name="Tsang A."/>
            <person name="Grigoriev I.V."/>
            <person name="Stajich J.E."/>
            <person name="Spatafora J.W."/>
        </authorList>
    </citation>
    <scope>NUCLEOTIDE SEQUENCE</scope>
    <source>
        <strain evidence="7">RSA 2281</strain>
    </source>
</reference>
<evidence type="ECO:0000256" key="3">
    <source>
        <dbReference type="ARBA" id="ARBA00022692"/>
    </source>
</evidence>
<dbReference type="InterPro" id="IPR011701">
    <property type="entry name" value="MFS"/>
</dbReference>
<protein>
    <submittedName>
        <fullName evidence="7">Major facilitator superfamily domain-containing protein</fullName>
    </submittedName>
</protein>
<name>A0AAD5PH68_9FUNG</name>
<keyword evidence="2" id="KW-0813">Transport</keyword>
<dbReference type="PANTHER" id="PTHR23502">
    <property type="entry name" value="MAJOR FACILITATOR SUPERFAMILY"/>
    <property type="match status" value="1"/>
</dbReference>
<evidence type="ECO:0000256" key="5">
    <source>
        <dbReference type="ARBA" id="ARBA00023136"/>
    </source>
</evidence>
<keyword evidence="4 6" id="KW-1133">Transmembrane helix</keyword>
<comment type="subcellular location">
    <subcellularLocation>
        <location evidence="1">Membrane</location>
        <topology evidence="1">Multi-pass membrane protein</topology>
    </subcellularLocation>
</comment>
<dbReference type="AlphaFoldDB" id="A0AAD5PH68"/>
<gene>
    <name evidence="7" type="ORF">BDA99DRAFT_556717</name>
</gene>
<evidence type="ECO:0000256" key="2">
    <source>
        <dbReference type="ARBA" id="ARBA00022448"/>
    </source>
</evidence>
<feature type="transmembrane region" description="Helical" evidence="6">
    <location>
        <begin position="424"/>
        <end position="447"/>
    </location>
</feature>
<accession>A0AAD5PH68</accession>
<reference evidence="7" key="2">
    <citation type="submission" date="2023-02" db="EMBL/GenBank/DDBJ databases">
        <authorList>
            <consortium name="DOE Joint Genome Institute"/>
            <person name="Mondo S.J."/>
            <person name="Chang Y."/>
            <person name="Wang Y."/>
            <person name="Ahrendt S."/>
            <person name="Andreopoulos W."/>
            <person name="Barry K."/>
            <person name="Beard J."/>
            <person name="Benny G.L."/>
            <person name="Blankenship S."/>
            <person name="Bonito G."/>
            <person name="Cuomo C."/>
            <person name="Desiro A."/>
            <person name="Gervers K.A."/>
            <person name="Hundley H."/>
            <person name="Kuo A."/>
            <person name="LaButti K."/>
            <person name="Lang B.F."/>
            <person name="Lipzen A."/>
            <person name="O'Donnell K."/>
            <person name="Pangilinan J."/>
            <person name="Reynolds N."/>
            <person name="Sandor L."/>
            <person name="Smith M.W."/>
            <person name="Tsang A."/>
            <person name="Grigoriev I.V."/>
            <person name="Stajich J.E."/>
            <person name="Spatafora J.W."/>
        </authorList>
    </citation>
    <scope>NUCLEOTIDE SEQUENCE</scope>
    <source>
        <strain evidence="7">RSA 2281</strain>
    </source>
</reference>
<dbReference type="PANTHER" id="PTHR23502:SF51">
    <property type="entry name" value="QUINIDINE RESISTANCE PROTEIN 1-RELATED"/>
    <property type="match status" value="1"/>
</dbReference>
<feature type="transmembrane region" description="Helical" evidence="6">
    <location>
        <begin position="55"/>
        <end position="76"/>
    </location>
</feature>
<dbReference type="Gene3D" id="1.20.1250.20">
    <property type="entry name" value="MFS general substrate transporter like domains"/>
    <property type="match status" value="1"/>
</dbReference>
<dbReference type="GO" id="GO:0005886">
    <property type="term" value="C:plasma membrane"/>
    <property type="evidence" value="ECO:0007669"/>
    <property type="project" value="TreeGrafter"/>
</dbReference>
<evidence type="ECO:0000256" key="4">
    <source>
        <dbReference type="ARBA" id="ARBA00022989"/>
    </source>
</evidence>
<organism evidence="7 8">
    <name type="scientific">Phascolomyces articulosus</name>
    <dbReference type="NCBI Taxonomy" id="60185"/>
    <lineage>
        <taxon>Eukaryota</taxon>
        <taxon>Fungi</taxon>
        <taxon>Fungi incertae sedis</taxon>
        <taxon>Mucoromycota</taxon>
        <taxon>Mucoromycotina</taxon>
        <taxon>Mucoromycetes</taxon>
        <taxon>Mucorales</taxon>
        <taxon>Lichtheimiaceae</taxon>
        <taxon>Phascolomyces</taxon>
    </lineage>
</organism>
<dbReference type="SUPFAM" id="SSF103473">
    <property type="entry name" value="MFS general substrate transporter"/>
    <property type="match status" value="1"/>
</dbReference>
<proteinExistence type="predicted"/>
<evidence type="ECO:0000313" key="7">
    <source>
        <dbReference type="EMBL" id="KAI9271479.1"/>
    </source>
</evidence>
<sequence>MNVTTKPHPPPMIENVHKSSISIRSLNDSTANDNLPHKEDEFKSPISCFNKRQRIFILMCISLIAVIAALTVHIYYPALPLLQKDLSTSATAVNASVSVYKLMQAIWPPFIASVSDKLGRRLRVCQAIGMSPLYVVGYGVIGDIADPSSRSVYISIYYTTFRVFTLAGPVIGGTILSHLSWRFNFWFLLSISIIVFPITIFCLPETLPPLRIDQQKKHYCWYSIRQWVINKCTTTSKQQNTAQKEISIRQQQQPSLTSSSSYIARIKKLSIRDFTTSFQHLTKIHIVLILLLSGLYNSAQDCYNITTAQLFTSYFGLDEQIIGLCYLAQSTGGIIGGLFSGVYLRYYFNRTIRQYNNRMNQSNEDEDPNSNKIQHGFIININDKSKILPYDFPLCKARLIPVCVNAFIVQLITGLYGWCYLWNVPLPVLLCLQFLVGINISMVDSAISTLAMDFCPGQAASMGASSNLFNQGFGSIASFCIYPIIQAVGVGSAFTIISSLLVTGNLLVLLLLNYGATVEMSVPLLARRPGAPILLDNHV</sequence>
<evidence type="ECO:0000313" key="8">
    <source>
        <dbReference type="Proteomes" id="UP001209540"/>
    </source>
</evidence>
<feature type="transmembrane region" description="Helical" evidence="6">
    <location>
        <begin position="321"/>
        <end position="344"/>
    </location>
</feature>
<dbReference type="InterPro" id="IPR036259">
    <property type="entry name" value="MFS_trans_sf"/>
</dbReference>
<dbReference type="Proteomes" id="UP001209540">
    <property type="component" value="Unassembled WGS sequence"/>
</dbReference>
<feature type="transmembrane region" description="Helical" evidence="6">
    <location>
        <begin position="491"/>
        <end position="512"/>
    </location>
</feature>
<dbReference type="EMBL" id="JAIXMP010000006">
    <property type="protein sequence ID" value="KAI9271479.1"/>
    <property type="molecule type" value="Genomic_DNA"/>
</dbReference>
<dbReference type="GO" id="GO:0022857">
    <property type="term" value="F:transmembrane transporter activity"/>
    <property type="evidence" value="ECO:0007669"/>
    <property type="project" value="InterPro"/>
</dbReference>
<feature type="transmembrane region" description="Helical" evidence="6">
    <location>
        <begin position="468"/>
        <end position="485"/>
    </location>
</feature>
<evidence type="ECO:0000256" key="6">
    <source>
        <dbReference type="SAM" id="Phobius"/>
    </source>
</evidence>
<feature type="transmembrane region" description="Helical" evidence="6">
    <location>
        <begin position="183"/>
        <end position="201"/>
    </location>
</feature>
<dbReference type="Pfam" id="PF07690">
    <property type="entry name" value="MFS_1"/>
    <property type="match status" value="1"/>
</dbReference>
<keyword evidence="8" id="KW-1185">Reference proteome</keyword>